<organism evidence="1 2">
    <name type="scientific">Nocardia rhizosphaerae</name>
    <dbReference type="NCBI Taxonomy" id="1691571"/>
    <lineage>
        <taxon>Bacteria</taxon>
        <taxon>Bacillati</taxon>
        <taxon>Actinomycetota</taxon>
        <taxon>Actinomycetes</taxon>
        <taxon>Mycobacteriales</taxon>
        <taxon>Nocardiaceae</taxon>
        <taxon>Nocardia</taxon>
    </lineage>
</organism>
<dbReference type="EMBL" id="JBHSBA010000015">
    <property type="protein sequence ID" value="MFC4128647.1"/>
    <property type="molecule type" value="Genomic_DNA"/>
</dbReference>
<accession>A0ABV8LCP5</accession>
<reference evidence="2" key="1">
    <citation type="journal article" date="2019" name="Int. J. Syst. Evol. Microbiol.">
        <title>The Global Catalogue of Microorganisms (GCM) 10K type strain sequencing project: providing services to taxonomists for standard genome sequencing and annotation.</title>
        <authorList>
            <consortium name="The Broad Institute Genomics Platform"/>
            <consortium name="The Broad Institute Genome Sequencing Center for Infectious Disease"/>
            <person name="Wu L."/>
            <person name="Ma J."/>
        </authorList>
    </citation>
    <scope>NUCLEOTIDE SEQUENCE [LARGE SCALE GENOMIC DNA]</scope>
    <source>
        <strain evidence="2">CGMCC 4.7204</strain>
    </source>
</reference>
<evidence type="ECO:0000313" key="1">
    <source>
        <dbReference type="EMBL" id="MFC4128647.1"/>
    </source>
</evidence>
<dbReference type="RefSeq" id="WP_378554419.1">
    <property type="nucleotide sequence ID" value="NZ_JBHSBA010000015.1"/>
</dbReference>
<name>A0ABV8LCP5_9NOCA</name>
<proteinExistence type="predicted"/>
<evidence type="ECO:0000313" key="2">
    <source>
        <dbReference type="Proteomes" id="UP001595767"/>
    </source>
</evidence>
<keyword evidence="2" id="KW-1185">Reference proteome</keyword>
<dbReference type="Proteomes" id="UP001595767">
    <property type="component" value="Unassembled WGS sequence"/>
</dbReference>
<protein>
    <submittedName>
        <fullName evidence="1">SseB family protein</fullName>
    </submittedName>
</protein>
<sequence>MPPGDGRDRLHDEIAAYYAGFGQPAALLDAFRHAAVLVPLTAEDRVVVLPHGGIDWLCVFTSIAEYARFAAMRDLLDDDPDRDREHRYHWIFGRRLREYLDTRTEPAGIAIDIVGTAPMAFPPDLTEHATDATGMP</sequence>
<gene>
    <name evidence="1" type="ORF">ACFOW8_27330</name>
</gene>
<comment type="caution">
    <text evidence="1">The sequence shown here is derived from an EMBL/GenBank/DDBJ whole genome shotgun (WGS) entry which is preliminary data.</text>
</comment>